<dbReference type="SUPFAM" id="SSF110087">
    <property type="entry name" value="DR1885-like metal-binding protein"/>
    <property type="match status" value="1"/>
</dbReference>
<feature type="compositionally biased region" description="Low complexity" evidence="1">
    <location>
        <begin position="32"/>
        <end position="49"/>
    </location>
</feature>
<evidence type="ECO:0000256" key="1">
    <source>
        <dbReference type="SAM" id="MobiDB-lite"/>
    </source>
</evidence>
<dbReference type="Gene3D" id="2.60.40.1890">
    <property type="entry name" value="PCu(A)C copper chaperone"/>
    <property type="match status" value="1"/>
</dbReference>
<dbReference type="Pfam" id="PF04314">
    <property type="entry name" value="PCuAC"/>
    <property type="match status" value="1"/>
</dbReference>
<dbReference type="Proteomes" id="UP000334019">
    <property type="component" value="Chromosome"/>
</dbReference>
<sequence>MTPRTHRALVALGIAALIAGAAACGDDDDDTTSSSETTAAVAEETTTTDAEGEEPGGEVTVEDAWARTSPMMAANGAAYMRITSPVDDRLVAASVSPDVAMTTEVHETSMSDDGSGEMMMQEVDGIDLPAGETVALEPGGYHVMLMGLTEPLEVGGEIEITLELESGGTVTVTAEVRDA</sequence>
<evidence type="ECO:0000313" key="3">
    <source>
        <dbReference type="EMBL" id="QGG95880.1"/>
    </source>
</evidence>
<dbReference type="PANTHER" id="PTHR36302:SF1">
    <property type="entry name" value="COPPER CHAPERONE PCU(A)C"/>
    <property type="match status" value="1"/>
</dbReference>
<feature type="region of interest" description="Disordered" evidence="1">
    <location>
        <begin position="24"/>
        <end position="62"/>
    </location>
</feature>
<keyword evidence="4" id="KW-1185">Reference proteome</keyword>
<dbReference type="InterPro" id="IPR007410">
    <property type="entry name" value="LpqE-like"/>
</dbReference>
<feature type="signal peptide" evidence="2">
    <location>
        <begin position="1"/>
        <end position="23"/>
    </location>
</feature>
<dbReference type="PANTHER" id="PTHR36302">
    <property type="entry name" value="BLR7088 PROTEIN"/>
    <property type="match status" value="1"/>
</dbReference>
<proteinExistence type="predicted"/>
<evidence type="ECO:0000313" key="4">
    <source>
        <dbReference type="Proteomes" id="UP000334019"/>
    </source>
</evidence>
<feature type="chain" id="PRO_5024304418" evidence="2">
    <location>
        <begin position="24"/>
        <end position="179"/>
    </location>
</feature>
<dbReference type="KEGG" id="atq:GH723_12655"/>
<organism evidence="3 4">
    <name type="scientific">Actinomarinicola tropica</name>
    <dbReference type="NCBI Taxonomy" id="2789776"/>
    <lineage>
        <taxon>Bacteria</taxon>
        <taxon>Bacillati</taxon>
        <taxon>Actinomycetota</taxon>
        <taxon>Acidimicrobiia</taxon>
        <taxon>Acidimicrobiales</taxon>
        <taxon>Iamiaceae</taxon>
        <taxon>Actinomarinicola</taxon>
    </lineage>
</organism>
<accession>A0A5Q2RPS2</accession>
<protein>
    <submittedName>
        <fullName evidence="3">Copper chaperone PCu(A)C</fullName>
    </submittedName>
</protein>
<dbReference type="InterPro" id="IPR058248">
    <property type="entry name" value="Lxx211020-like"/>
</dbReference>
<name>A0A5Q2RPS2_9ACTN</name>
<dbReference type="EMBL" id="CP045851">
    <property type="protein sequence ID" value="QGG95880.1"/>
    <property type="molecule type" value="Genomic_DNA"/>
</dbReference>
<dbReference type="InterPro" id="IPR036182">
    <property type="entry name" value="PCuAC_sf"/>
</dbReference>
<dbReference type="AlphaFoldDB" id="A0A5Q2RPS2"/>
<keyword evidence="2" id="KW-0732">Signal</keyword>
<dbReference type="RefSeq" id="WP_153759986.1">
    <property type="nucleotide sequence ID" value="NZ_CP045851.1"/>
</dbReference>
<gene>
    <name evidence="3" type="ORF">GH723_12655</name>
</gene>
<evidence type="ECO:0000256" key="2">
    <source>
        <dbReference type="SAM" id="SignalP"/>
    </source>
</evidence>
<reference evidence="3 4" key="1">
    <citation type="submission" date="2019-11" db="EMBL/GenBank/DDBJ databases">
        <authorList>
            <person name="He Y."/>
        </authorList>
    </citation>
    <scope>NUCLEOTIDE SEQUENCE [LARGE SCALE GENOMIC DNA]</scope>
    <source>
        <strain evidence="3 4">SCSIO 58843</strain>
    </source>
</reference>